<evidence type="ECO:0000256" key="1">
    <source>
        <dbReference type="ARBA" id="ARBA00004196"/>
    </source>
</evidence>
<gene>
    <name evidence="8" type="ORF">GJR95_36770</name>
</gene>
<dbReference type="NCBIfam" id="TIGR01376">
    <property type="entry name" value="POMP_repeat"/>
    <property type="match status" value="1"/>
</dbReference>
<keyword evidence="4" id="KW-0964">Secreted</keyword>
<keyword evidence="9" id="KW-1185">Reference proteome</keyword>
<evidence type="ECO:0000256" key="7">
    <source>
        <dbReference type="ARBA" id="ARBA00023237"/>
    </source>
</evidence>
<evidence type="ECO:0000313" key="8">
    <source>
        <dbReference type="EMBL" id="QHW00240.1"/>
    </source>
</evidence>
<dbReference type="PANTHER" id="PTHR11319:SF35">
    <property type="entry name" value="OUTER MEMBRANE PROTEIN PMPC-RELATED"/>
    <property type="match status" value="1"/>
</dbReference>
<dbReference type="GO" id="GO:0005576">
    <property type="term" value="C:extracellular region"/>
    <property type="evidence" value="ECO:0007669"/>
    <property type="project" value="UniProtKB-SubCell"/>
</dbReference>
<dbReference type="InterPro" id="IPR012334">
    <property type="entry name" value="Pectin_lyas_fold"/>
</dbReference>
<dbReference type="AlphaFoldDB" id="A0A6P1W893"/>
<keyword evidence="6" id="KW-0472">Membrane</keyword>
<sequence>MKFHITHRLLGLCVLLTVNLIDPPLLAQTIRYVKPTASGSANGSSWANASASLQAIINASASGDQVWVAGGTYKPTSTTDRTVSFAMKNGVAIYGGFAGTETALSQRPPINPVGGPGVVSQPSTTTLSGDIDNDGTWANNSYHVISNPASLSLTPTALLDGVVVSGGNANGTASNNRGGGIHNDGSGNTCQPTFQNCTFQTNVATYGGALFNYGSLGSSSPLLTNCALFSNSAAYGGAMYNYGDRGSSSPQLTNCVFQSNSATSGGALFNFGLYNGSSSPQLTNCVFQSNSATTGGAIGNDAENNGSSSPQLTNCVFQSNSATAGGAMENYGTSTGISNPQLTNCVFQSNSATSGGGAIYNVNRQGTSSSQLTNCSFQSNSANNGGAMYNESNYGTTNPQLTNCSFQSNSATTSGGAMYNYGANSGSSSPLLTNSVLWNNGGSNSIVNFYGALVARYSLFDNTVTGYSGSDNLTTTVSPFVSATSVALYACSPAINAGNPTSVTTSSPPYSETALPATDLMGGPRIVGGRVDMGAVEFTGIVSPVLYVTPAGNGLRNGSSWANAYVGAALQIAIDQAPGCQAQVWVAGGTYKPTSITTDRSVSFTMRNGVGIYGGFAGTETALSQRPPINPVAEPGMVGQPSSTTLSGDIDNDGTRTNNSYHVISNPASLSLTPTALLDGVVISGGNANGSSPHDSGGGGVYNGGSGSGNTCQPSFRNCTFQTNSASFGGAVYNDGSLSGSSSPLLTNCALVSNSATTGGAMYNDGSFSGSSNLVLTNCSFQSNSATSGGAMVNNGERGSSSPGLTNCSLQGNSATNGGGAMVNYGDRGSSSPLLTNSVLWNNGGSSAIVNFSGSMVVARYSLFDASVTGYTSVTGNLTTTTTPFASTATTRLRTGSPAINTADPSTTTATVGRTDLAGLPRVVGRLDMGPLEFQDELFTVKPGPWNDPTVWNVNRLPQPGDRARLKHAITIPGSYPAFVTLLLYDQAGRLLYNAGGRLQLVQ</sequence>
<evidence type="ECO:0008006" key="10">
    <source>
        <dbReference type="Google" id="ProtNLM"/>
    </source>
</evidence>
<dbReference type="InterPro" id="IPR003368">
    <property type="entry name" value="POMP_repeat"/>
</dbReference>
<proteinExistence type="predicted"/>
<dbReference type="RefSeq" id="WP_162390630.1">
    <property type="nucleotide sequence ID" value="NZ_CP045997.1"/>
</dbReference>
<accession>A0A6P1W893</accession>
<dbReference type="EMBL" id="CP045997">
    <property type="protein sequence ID" value="QHW00240.1"/>
    <property type="molecule type" value="Genomic_DNA"/>
</dbReference>
<protein>
    <recommendedName>
        <fullName evidence="10">Right handed beta helix domain-containing protein</fullName>
    </recommendedName>
</protein>
<dbReference type="Proteomes" id="UP000464577">
    <property type="component" value="Chromosome"/>
</dbReference>
<dbReference type="InterPro" id="IPR059226">
    <property type="entry name" value="Choice_anch_Q_dom"/>
</dbReference>
<dbReference type="InterPro" id="IPR011050">
    <property type="entry name" value="Pectin_lyase_fold/virulence"/>
</dbReference>
<dbReference type="NCBIfam" id="NF041518">
    <property type="entry name" value="choice_anch_Q"/>
    <property type="match status" value="2"/>
</dbReference>
<dbReference type="SUPFAM" id="SSF51126">
    <property type="entry name" value="Pectin lyase-like"/>
    <property type="match status" value="3"/>
</dbReference>
<dbReference type="KEGG" id="senf:GJR95_36770"/>
<evidence type="ECO:0000256" key="5">
    <source>
        <dbReference type="ARBA" id="ARBA00022729"/>
    </source>
</evidence>
<keyword evidence="7" id="KW-0998">Cell outer membrane</keyword>
<organism evidence="8 9">
    <name type="scientific">Spirosoma endbachense</name>
    <dbReference type="NCBI Taxonomy" id="2666025"/>
    <lineage>
        <taxon>Bacteria</taxon>
        <taxon>Pseudomonadati</taxon>
        <taxon>Bacteroidota</taxon>
        <taxon>Cytophagia</taxon>
        <taxon>Cytophagales</taxon>
        <taxon>Cytophagaceae</taxon>
        <taxon>Spirosoma</taxon>
    </lineage>
</organism>
<name>A0A6P1W893_9BACT</name>
<evidence type="ECO:0000256" key="2">
    <source>
        <dbReference type="ARBA" id="ARBA00004442"/>
    </source>
</evidence>
<comment type="subcellular location">
    <subcellularLocation>
        <location evidence="1">Cell envelope</location>
    </subcellularLocation>
    <subcellularLocation>
        <location evidence="2">Cell outer membrane</location>
    </subcellularLocation>
    <subcellularLocation>
        <location evidence="3">Secreted</location>
    </subcellularLocation>
</comment>
<evidence type="ECO:0000256" key="4">
    <source>
        <dbReference type="ARBA" id="ARBA00022525"/>
    </source>
</evidence>
<evidence type="ECO:0000313" key="9">
    <source>
        <dbReference type="Proteomes" id="UP000464577"/>
    </source>
</evidence>
<evidence type="ECO:0000256" key="3">
    <source>
        <dbReference type="ARBA" id="ARBA00004613"/>
    </source>
</evidence>
<dbReference type="Gene3D" id="2.160.20.10">
    <property type="entry name" value="Single-stranded right-handed beta-helix, Pectin lyase-like"/>
    <property type="match status" value="2"/>
</dbReference>
<dbReference type="GO" id="GO:0009279">
    <property type="term" value="C:cell outer membrane"/>
    <property type="evidence" value="ECO:0007669"/>
    <property type="project" value="UniProtKB-SubCell"/>
</dbReference>
<dbReference type="Pfam" id="PF02415">
    <property type="entry name" value="Chlam_PMP"/>
    <property type="match status" value="1"/>
</dbReference>
<dbReference type="PANTHER" id="PTHR11319">
    <property type="entry name" value="G PROTEIN-COUPLED RECEPTOR-RELATED"/>
    <property type="match status" value="1"/>
</dbReference>
<keyword evidence="5" id="KW-0732">Signal</keyword>
<evidence type="ECO:0000256" key="6">
    <source>
        <dbReference type="ARBA" id="ARBA00023136"/>
    </source>
</evidence>
<reference evidence="8 9" key="1">
    <citation type="submission" date="2019-11" db="EMBL/GenBank/DDBJ databases">
        <title>Spirosoma endbachense sp. nov., isolated from a natural salt meadow.</title>
        <authorList>
            <person name="Rojas J."/>
            <person name="Ambika Manirajan B."/>
            <person name="Ratering S."/>
            <person name="Suarez C."/>
            <person name="Geissler-Plaum R."/>
            <person name="Schnell S."/>
        </authorList>
    </citation>
    <scope>NUCLEOTIDE SEQUENCE [LARGE SCALE GENOMIC DNA]</scope>
    <source>
        <strain evidence="8 9">I-24</strain>
    </source>
</reference>